<accession>A0ABR2FSW8</accession>
<proteinExistence type="predicted"/>
<organism evidence="1 2">
    <name type="scientific">Hibiscus sabdariffa</name>
    <name type="common">roselle</name>
    <dbReference type="NCBI Taxonomy" id="183260"/>
    <lineage>
        <taxon>Eukaryota</taxon>
        <taxon>Viridiplantae</taxon>
        <taxon>Streptophyta</taxon>
        <taxon>Embryophyta</taxon>
        <taxon>Tracheophyta</taxon>
        <taxon>Spermatophyta</taxon>
        <taxon>Magnoliopsida</taxon>
        <taxon>eudicotyledons</taxon>
        <taxon>Gunneridae</taxon>
        <taxon>Pentapetalae</taxon>
        <taxon>rosids</taxon>
        <taxon>malvids</taxon>
        <taxon>Malvales</taxon>
        <taxon>Malvaceae</taxon>
        <taxon>Malvoideae</taxon>
        <taxon>Hibiscus</taxon>
    </lineage>
</organism>
<name>A0ABR2FSW8_9ROSI</name>
<gene>
    <name evidence="1" type="ORF">V6N12_021846</name>
</gene>
<dbReference type="Proteomes" id="UP001472677">
    <property type="component" value="Unassembled WGS sequence"/>
</dbReference>
<dbReference type="EMBL" id="JBBPBM010000004">
    <property type="protein sequence ID" value="KAK8587350.1"/>
    <property type="molecule type" value="Genomic_DNA"/>
</dbReference>
<keyword evidence="2" id="KW-1185">Reference proteome</keyword>
<comment type="caution">
    <text evidence="1">The sequence shown here is derived from an EMBL/GenBank/DDBJ whole genome shotgun (WGS) entry which is preliminary data.</text>
</comment>
<reference evidence="1 2" key="1">
    <citation type="journal article" date="2024" name="G3 (Bethesda)">
        <title>Genome assembly of Hibiscus sabdariffa L. provides insights into metabolisms of medicinal natural products.</title>
        <authorList>
            <person name="Kim T."/>
        </authorList>
    </citation>
    <scope>NUCLEOTIDE SEQUENCE [LARGE SCALE GENOMIC DNA]</scope>
    <source>
        <strain evidence="1">TK-2024</strain>
        <tissue evidence="1">Old leaves</tissue>
    </source>
</reference>
<evidence type="ECO:0000313" key="2">
    <source>
        <dbReference type="Proteomes" id="UP001472677"/>
    </source>
</evidence>
<evidence type="ECO:0000313" key="1">
    <source>
        <dbReference type="EMBL" id="KAK8587350.1"/>
    </source>
</evidence>
<protein>
    <submittedName>
        <fullName evidence="1">Uncharacterized protein</fullName>
    </submittedName>
</protein>
<sequence>MRPQRALTLALWFVPLPHFDPGDGRLKPNGSHAKHHKTSTLSATIQADWATEFSIISDKSAKPEESGVFNELGCTLPSINLGDVKKAGTFPLVIGLSSFVENKLFSLL</sequence>